<feature type="domain" description="Squalene cyclase N-terminal" evidence="5">
    <location>
        <begin position="12"/>
        <end position="289"/>
    </location>
</feature>
<proteinExistence type="inferred from homology"/>
<evidence type="ECO:0000313" key="7">
    <source>
        <dbReference type="Proteomes" id="UP000005387"/>
    </source>
</evidence>
<dbReference type="GO" id="GO:0016866">
    <property type="term" value="F:intramolecular transferase activity"/>
    <property type="evidence" value="ECO:0007669"/>
    <property type="project" value="InterPro"/>
</dbReference>
<reference evidence="6 7" key="1">
    <citation type="submission" date="2010-07" db="EMBL/GenBank/DDBJ databases">
        <title>The draft genome of Paenibacillus curdlanolyticus YK9.</title>
        <authorList>
            <consortium name="US DOE Joint Genome Institute (JGI-PGF)"/>
            <person name="Lucas S."/>
            <person name="Copeland A."/>
            <person name="Lapidus A."/>
            <person name="Cheng J.-F."/>
            <person name="Bruce D."/>
            <person name="Goodwin L."/>
            <person name="Pitluck S."/>
            <person name="Land M.L."/>
            <person name="Hauser L."/>
            <person name="Chang Y.-J."/>
            <person name="Jeffries C."/>
            <person name="Anderson I.J."/>
            <person name="Johnson E."/>
            <person name="Loganathan U."/>
            <person name="Mulhopadhyay B."/>
            <person name="Kyrpides N."/>
            <person name="Woyke T.J."/>
        </authorList>
    </citation>
    <scope>NUCLEOTIDE SEQUENCE [LARGE SCALE GENOMIC DNA]</scope>
    <source>
        <strain evidence="6 7">YK9</strain>
    </source>
</reference>
<dbReference type="STRING" id="717606.PaecuDRAFT_1319"/>
<evidence type="ECO:0000256" key="1">
    <source>
        <dbReference type="ARBA" id="ARBA00004999"/>
    </source>
</evidence>
<dbReference type="PANTHER" id="PTHR11764:SF20">
    <property type="entry name" value="LANOSTEROL SYNTHASE"/>
    <property type="match status" value="1"/>
</dbReference>
<dbReference type="AlphaFoldDB" id="E0I6P7"/>
<feature type="domain" description="Squalene cyclase C-terminal" evidence="4">
    <location>
        <begin position="301"/>
        <end position="620"/>
    </location>
</feature>
<dbReference type="GO" id="GO:0016740">
    <property type="term" value="F:transferase activity"/>
    <property type="evidence" value="ECO:0007669"/>
    <property type="project" value="UniProtKB-KW"/>
</dbReference>
<protein>
    <submittedName>
        <fullName evidence="6">Prenyltransferase/squalene oxidase</fullName>
    </submittedName>
</protein>
<dbReference type="InterPro" id="IPR032697">
    <property type="entry name" value="SQ_cyclase_N"/>
</dbReference>
<evidence type="ECO:0000313" key="6">
    <source>
        <dbReference type="EMBL" id="EFM11713.1"/>
    </source>
</evidence>
<comment type="pathway">
    <text evidence="1">Secondary metabolite biosynthesis; hopanoid biosynthesis.</text>
</comment>
<comment type="similarity">
    <text evidence="2">Belongs to the terpene cyclase/mutase family.</text>
</comment>
<dbReference type="SUPFAM" id="SSF48239">
    <property type="entry name" value="Terpenoid cyclases/Protein prenyltransferases"/>
    <property type="match status" value="2"/>
</dbReference>
<evidence type="ECO:0000259" key="4">
    <source>
        <dbReference type="Pfam" id="PF13243"/>
    </source>
</evidence>
<dbReference type="Pfam" id="PF13243">
    <property type="entry name" value="SQHop_cyclase_C"/>
    <property type="match status" value="1"/>
</dbReference>
<dbReference type="PANTHER" id="PTHR11764">
    <property type="entry name" value="TERPENE CYCLASE/MUTASE FAMILY MEMBER"/>
    <property type="match status" value="1"/>
</dbReference>
<keyword evidence="7" id="KW-1185">Reference proteome</keyword>
<dbReference type="InterPro" id="IPR018333">
    <property type="entry name" value="Squalene_cyclase"/>
</dbReference>
<dbReference type="RefSeq" id="WP_006037332.1">
    <property type="nucleotide sequence ID" value="NZ_AEDD01000003.1"/>
</dbReference>
<accession>E0I6P7</accession>
<dbReference type="InterPro" id="IPR008930">
    <property type="entry name" value="Terpenoid_cyclase/PrenylTrfase"/>
</dbReference>
<dbReference type="Proteomes" id="UP000005387">
    <property type="component" value="Unassembled WGS sequence"/>
</dbReference>
<evidence type="ECO:0000259" key="5">
    <source>
        <dbReference type="Pfam" id="PF13249"/>
    </source>
</evidence>
<sequence>MIDWTTLRHRIDTMANQLLADQSPDGAWRMCIDCGTMSDCYYLTALRLLDVRDDPLVRSLAARIVSRRSPDGVWRLFPDEREGSLDATAEAVLALLLSGVYTDRDPIIVSAKRFIREQGGLAKVRSFLTQALLCAAGIALWPRSLQIPLSAFFNKSGPLPRLFELSGHARVHLIPILIMANKRYALRTAYTPDLSDLFLGAPPRFDNDSPVIAALNNLIGAFSGLLTGGNDSLYEPAVTFLLERIEPDGTLLTYSTATVLMLFALNAVGRLPTDPILISAINGIRTLLCGNPPMVQIATPTVWDTAMLAFALREAGISPSHSALRRAARFIQERQQTRYGDWRIRNPGTSPGGWGFSYVNTRYPDCDCTTAALRVIQRSHGSPTQGHAAAAEPWERGLNWLLSMRNDDGGWPAFERNGKPLPAGLFGFNGASEILTDLSTPDLTGRTLQMLGETLGMSTQQRWLSSSARWMLSQQQKDGSWYGRWGITYTHGTGAAVLGLTAIGLTPDHPAIARAVKWLLSIQRPDGGWGESCYSDQRRHYVPLNFSTPSQTAWALDALAASLPALTPELERGVNALLHMLETPAQQLTRYPTGAGLAGTVYVHYESNNWIWPLLTLTRIERKFRRQRG</sequence>
<evidence type="ECO:0000256" key="2">
    <source>
        <dbReference type="ARBA" id="ARBA00009755"/>
    </source>
</evidence>
<dbReference type="GO" id="GO:0005811">
    <property type="term" value="C:lipid droplet"/>
    <property type="evidence" value="ECO:0007669"/>
    <property type="project" value="InterPro"/>
</dbReference>
<organism evidence="6 7">
    <name type="scientific">Paenibacillus curdlanolyticus YK9</name>
    <dbReference type="NCBI Taxonomy" id="717606"/>
    <lineage>
        <taxon>Bacteria</taxon>
        <taxon>Bacillati</taxon>
        <taxon>Bacillota</taxon>
        <taxon>Bacilli</taxon>
        <taxon>Bacillales</taxon>
        <taxon>Paenibacillaceae</taxon>
        <taxon>Paenibacillus</taxon>
    </lineage>
</organism>
<keyword evidence="6" id="KW-0808">Transferase</keyword>
<name>E0I6P7_9BACL</name>
<evidence type="ECO:0000256" key="3">
    <source>
        <dbReference type="ARBA" id="ARBA00022737"/>
    </source>
</evidence>
<dbReference type="eggNOG" id="COG1657">
    <property type="taxonomic scope" value="Bacteria"/>
</dbReference>
<dbReference type="UniPathway" id="UPA00337"/>
<dbReference type="GO" id="GO:0016104">
    <property type="term" value="P:triterpenoid biosynthetic process"/>
    <property type="evidence" value="ECO:0007669"/>
    <property type="project" value="InterPro"/>
</dbReference>
<keyword evidence="3" id="KW-0677">Repeat</keyword>
<dbReference type="InterPro" id="IPR032696">
    <property type="entry name" value="SQ_cyclase_C"/>
</dbReference>
<gene>
    <name evidence="6" type="ORF">PaecuDRAFT_1319</name>
</gene>
<dbReference type="Gene3D" id="1.50.10.20">
    <property type="match status" value="2"/>
</dbReference>
<dbReference type="EMBL" id="AEDD01000003">
    <property type="protein sequence ID" value="EFM11713.1"/>
    <property type="molecule type" value="Genomic_DNA"/>
</dbReference>
<dbReference type="Pfam" id="PF13249">
    <property type="entry name" value="SQHop_cyclase_N"/>
    <property type="match status" value="1"/>
</dbReference>